<accession>A0AAW0FMG3</accession>
<dbReference type="NCBIfam" id="NF009897">
    <property type="entry name" value="PRK13357.1"/>
    <property type="match status" value="1"/>
</dbReference>
<protein>
    <recommendedName>
        <fullName evidence="11">Branched-chain-amino-acid aminotransferase</fullName>
        <ecNumber evidence="11">2.6.1.42</ecNumber>
    </recommendedName>
</protein>
<dbReference type="CDD" id="cd01557">
    <property type="entry name" value="BCAT_beta_family"/>
    <property type="match status" value="1"/>
</dbReference>
<sequence length="374" mass="41749">MAAPLDASKVEIINSTTSKENKPKENYEFGNDFTDHMLEVEWTEKDGWGTPKISPYHNLSLPPSCCALQYAFELFEGMKAYRGQDGKIRTFRNYMNMARMNMSAQRLALPTFDGEELLKLIDQLISIDKDFTPQGFNSSLYIRPTLIGTTPSVRIRPPDRALLYVILSPVNSTYFGGKMSLEATDYAVRAWPGGVGNSKLGANYGPSVLPQKTAAARGYSQNLWLFGEEGYITEAGMMNVFFVFKDESGKKELVTAPLDGTILEGITRDSILELARGKLPSDEWAISERQFTIHEVFDKAAKGQLVEAFGCGTAAVVSSINRIGWQGKDIEVGTSSELCETILGWIKNIQYGEEEFKDWSRVSECKLNFSLDIR</sequence>
<organism evidence="12 13">
    <name type="scientific">Cerrena zonata</name>
    <dbReference type="NCBI Taxonomy" id="2478898"/>
    <lineage>
        <taxon>Eukaryota</taxon>
        <taxon>Fungi</taxon>
        <taxon>Dikarya</taxon>
        <taxon>Basidiomycota</taxon>
        <taxon>Agaricomycotina</taxon>
        <taxon>Agaricomycetes</taxon>
        <taxon>Polyporales</taxon>
        <taxon>Cerrenaceae</taxon>
        <taxon>Cerrena</taxon>
    </lineage>
</organism>
<evidence type="ECO:0000256" key="11">
    <source>
        <dbReference type="RuleBase" id="RU004517"/>
    </source>
</evidence>
<comment type="cofactor">
    <cofactor evidence="1 10">
        <name>pyridoxal 5'-phosphate</name>
        <dbReference type="ChEBI" id="CHEBI:597326"/>
    </cofactor>
</comment>
<keyword evidence="13" id="KW-1185">Reference proteome</keyword>
<dbReference type="GO" id="GO:0009098">
    <property type="term" value="P:L-leucine biosynthetic process"/>
    <property type="evidence" value="ECO:0007669"/>
    <property type="project" value="TreeGrafter"/>
</dbReference>
<gene>
    <name evidence="12" type="primary">BAT2_1</name>
    <name evidence="12" type="ORF">QCA50_016506</name>
</gene>
<dbReference type="SUPFAM" id="SSF56752">
    <property type="entry name" value="D-aminoacid aminotransferase-like PLP-dependent enzymes"/>
    <property type="match status" value="1"/>
</dbReference>
<dbReference type="PANTHER" id="PTHR11825">
    <property type="entry name" value="SUBGROUP IIII AMINOTRANSFERASE"/>
    <property type="match status" value="1"/>
</dbReference>
<comment type="caution">
    <text evidence="12">The sequence shown here is derived from an EMBL/GenBank/DDBJ whole genome shotgun (WGS) entry which is preliminary data.</text>
</comment>
<dbReference type="InterPro" id="IPR043132">
    <property type="entry name" value="BCAT-like_C"/>
</dbReference>
<dbReference type="AlphaFoldDB" id="A0AAW0FMG3"/>
<dbReference type="Gene3D" id="3.20.10.10">
    <property type="entry name" value="D-amino Acid Aminotransferase, subunit A, domain 2"/>
    <property type="match status" value="1"/>
</dbReference>
<feature type="modified residue" description="N6-(pyridoxal phosphate)lysine" evidence="8">
    <location>
        <position position="199"/>
    </location>
</feature>
<evidence type="ECO:0000313" key="12">
    <source>
        <dbReference type="EMBL" id="KAK7680507.1"/>
    </source>
</evidence>
<dbReference type="FunFam" id="3.30.470.10:FF:000002">
    <property type="entry name" value="Branched-chain-amino-acid aminotransferase"/>
    <property type="match status" value="1"/>
</dbReference>
<dbReference type="Pfam" id="PF01063">
    <property type="entry name" value="Aminotran_4"/>
    <property type="match status" value="1"/>
</dbReference>
<dbReference type="Gene3D" id="3.30.470.10">
    <property type="match status" value="1"/>
</dbReference>
<reference evidence="12 13" key="1">
    <citation type="submission" date="2022-09" db="EMBL/GenBank/DDBJ databases">
        <authorList>
            <person name="Palmer J.M."/>
        </authorList>
    </citation>
    <scope>NUCLEOTIDE SEQUENCE [LARGE SCALE GENOMIC DNA]</scope>
    <source>
        <strain evidence="12 13">DSM 7382</strain>
    </source>
</reference>
<comment type="catalytic activity">
    <reaction evidence="11">
        <text>L-isoleucine + 2-oxoglutarate = (S)-3-methyl-2-oxopentanoate + L-glutamate</text>
        <dbReference type="Rhea" id="RHEA:24801"/>
        <dbReference type="ChEBI" id="CHEBI:16810"/>
        <dbReference type="ChEBI" id="CHEBI:29985"/>
        <dbReference type="ChEBI" id="CHEBI:35146"/>
        <dbReference type="ChEBI" id="CHEBI:58045"/>
        <dbReference type="EC" id="2.6.1.42"/>
    </reaction>
</comment>
<evidence type="ECO:0000256" key="6">
    <source>
        <dbReference type="ARBA" id="ARBA00022898"/>
    </source>
</evidence>
<dbReference type="FunFam" id="3.20.10.10:FF:000004">
    <property type="entry name" value="Branched-chain-amino-acid aminotransferase"/>
    <property type="match status" value="1"/>
</dbReference>
<evidence type="ECO:0000256" key="10">
    <source>
        <dbReference type="RuleBase" id="RU004516"/>
    </source>
</evidence>
<dbReference type="PROSITE" id="PS00770">
    <property type="entry name" value="AA_TRANSFER_CLASS_4"/>
    <property type="match status" value="1"/>
</dbReference>
<dbReference type="Proteomes" id="UP001385951">
    <property type="component" value="Unassembled WGS sequence"/>
</dbReference>
<comment type="catalytic activity">
    <reaction evidence="11">
        <text>L-leucine + 2-oxoglutarate = 4-methyl-2-oxopentanoate + L-glutamate</text>
        <dbReference type="Rhea" id="RHEA:18321"/>
        <dbReference type="ChEBI" id="CHEBI:16810"/>
        <dbReference type="ChEBI" id="CHEBI:17865"/>
        <dbReference type="ChEBI" id="CHEBI:29985"/>
        <dbReference type="ChEBI" id="CHEBI:57427"/>
        <dbReference type="EC" id="2.6.1.42"/>
    </reaction>
</comment>
<dbReference type="PIRSF" id="PIRSF006468">
    <property type="entry name" value="BCAT1"/>
    <property type="match status" value="1"/>
</dbReference>
<name>A0AAW0FMG3_9APHY</name>
<dbReference type="InterPro" id="IPR005786">
    <property type="entry name" value="B_amino_transII"/>
</dbReference>
<evidence type="ECO:0000256" key="5">
    <source>
        <dbReference type="ARBA" id="ARBA00022679"/>
    </source>
</evidence>
<dbReference type="InterPro" id="IPR043131">
    <property type="entry name" value="BCAT-like_N"/>
</dbReference>
<keyword evidence="3 11" id="KW-0032">Aminotransferase</keyword>
<dbReference type="InterPro" id="IPR033939">
    <property type="entry name" value="BCAT_family"/>
</dbReference>
<dbReference type="PANTHER" id="PTHR11825:SF44">
    <property type="entry name" value="BRANCHED-CHAIN-AMINO-ACID AMINOTRANSFERASE"/>
    <property type="match status" value="1"/>
</dbReference>
<evidence type="ECO:0000256" key="9">
    <source>
        <dbReference type="RuleBase" id="RU004106"/>
    </source>
</evidence>
<evidence type="ECO:0000313" key="13">
    <source>
        <dbReference type="Proteomes" id="UP001385951"/>
    </source>
</evidence>
<evidence type="ECO:0000256" key="1">
    <source>
        <dbReference type="ARBA" id="ARBA00001933"/>
    </source>
</evidence>
<dbReference type="InterPro" id="IPR018300">
    <property type="entry name" value="Aminotrans_IV_CS"/>
</dbReference>
<dbReference type="EMBL" id="JASBNA010000049">
    <property type="protein sequence ID" value="KAK7680507.1"/>
    <property type="molecule type" value="Genomic_DNA"/>
</dbReference>
<keyword evidence="5 11" id="KW-0808">Transferase</keyword>
<dbReference type="GO" id="GO:0005739">
    <property type="term" value="C:mitochondrion"/>
    <property type="evidence" value="ECO:0007669"/>
    <property type="project" value="TreeGrafter"/>
</dbReference>
<dbReference type="InterPro" id="IPR001544">
    <property type="entry name" value="Aminotrans_IV"/>
</dbReference>
<dbReference type="GO" id="GO:0004084">
    <property type="term" value="F:branched-chain-amino-acid transaminase activity"/>
    <property type="evidence" value="ECO:0007669"/>
    <property type="project" value="UniProtKB-EC"/>
</dbReference>
<dbReference type="EC" id="2.6.1.42" evidence="11"/>
<dbReference type="InterPro" id="IPR036038">
    <property type="entry name" value="Aminotransferase-like"/>
</dbReference>
<comment type="similarity">
    <text evidence="2 9">Belongs to the class-IV pyridoxal-phosphate-dependent aminotransferase family.</text>
</comment>
<evidence type="ECO:0000256" key="4">
    <source>
        <dbReference type="ARBA" id="ARBA00022605"/>
    </source>
</evidence>
<keyword evidence="4 11" id="KW-0028">Amino-acid biosynthesis</keyword>
<dbReference type="GO" id="GO:0009099">
    <property type="term" value="P:L-valine biosynthetic process"/>
    <property type="evidence" value="ECO:0007669"/>
    <property type="project" value="TreeGrafter"/>
</dbReference>
<evidence type="ECO:0000256" key="2">
    <source>
        <dbReference type="ARBA" id="ARBA00009320"/>
    </source>
</evidence>
<evidence type="ECO:0000256" key="3">
    <source>
        <dbReference type="ARBA" id="ARBA00022576"/>
    </source>
</evidence>
<dbReference type="NCBIfam" id="TIGR01123">
    <property type="entry name" value="ilvE_II"/>
    <property type="match status" value="1"/>
</dbReference>
<comment type="catalytic activity">
    <reaction evidence="11">
        <text>L-valine + 2-oxoglutarate = 3-methyl-2-oxobutanoate + L-glutamate</text>
        <dbReference type="Rhea" id="RHEA:24813"/>
        <dbReference type="ChEBI" id="CHEBI:11851"/>
        <dbReference type="ChEBI" id="CHEBI:16810"/>
        <dbReference type="ChEBI" id="CHEBI:29985"/>
        <dbReference type="ChEBI" id="CHEBI:57762"/>
        <dbReference type="EC" id="2.6.1.42"/>
    </reaction>
</comment>
<keyword evidence="7 11" id="KW-0100">Branched-chain amino acid biosynthesis</keyword>
<evidence type="ECO:0000256" key="8">
    <source>
        <dbReference type="PIRSR" id="PIRSR006468-1"/>
    </source>
</evidence>
<evidence type="ECO:0000256" key="7">
    <source>
        <dbReference type="ARBA" id="ARBA00023304"/>
    </source>
</evidence>
<proteinExistence type="inferred from homology"/>
<keyword evidence="6 10" id="KW-0663">Pyridoxal phosphate</keyword>